<protein>
    <recommendedName>
        <fullName evidence="3">Gamma-glutamylcyclotransferase family protein</fullName>
    </recommendedName>
</protein>
<organism evidence="5 6">
    <name type="scientific">Robertmurraya siralis</name>
    <dbReference type="NCBI Taxonomy" id="77777"/>
    <lineage>
        <taxon>Bacteria</taxon>
        <taxon>Bacillati</taxon>
        <taxon>Bacillota</taxon>
        <taxon>Bacilli</taxon>
        <taxon>Bacillales</taxon>
        <taxon>Bacillaceae</taxon>
        <taxon>Robertmurraya</taxon>
    </lineage>
</organism>
<dbReference type="InterPro" id="IPR039126">
    <property type="entry name" value="GGACT"/>
</dbReference>
<feature type="active site" description="Proton acceptor" evidence="2">
    <location>
        <position position="72"/>
    </location>
</feature>
<dbReference type="OrthoDB" id="8538589at2"/>
<evidence type="ECO:0000256" key="2">
    <source>
        <dbReference type="PIRSR" id="PIRSR639126-1"/>
    </source>
</evidence>
<accession>A0A919WFY4</accession>
<dbReference type="RefSeq" id="WP_095306227.1">
    <property type="nucleotide sequence ID" value="NZ_BORC01000001.1"/>
</dbReference>
<comment type="similarity">
    <text evidence="1 3">Belongs to the gamma-glutamylcyclotransferase family.</text>
</comment>
<sequence>MKVFVYGTLRKHEGNHALLKSAVLIAQQAWIYGELFDTGYGYPAMKRSEQGKVYGELYEIDQAILSKLDDLEEYKADREDNLYERMEAQIFTDNGEYSGLVYIEKKEGLGKELIPHGDWKLYQLLNKKPASIYYFAYGSCMDVERFEKAQVAHLFEKVAGACKLEGYSMKYLFSANDGGRADIIEDGGVTEGILYDIPFQGLYYLFDREGFNLGWYRPTFVDVKMSETLIPDVLTFHVYKKQPESAPPLHYAKEILRGSKGRVSPGYYQKLEEELVRLGCKL</sequence>
<dbReference type="Pfam" id="PF06094">
    <property type="entry name" value="GGACT"/>
    <property type="match status" value="1"/>
</dbReference>
<dbReference type="PANTHER" id="PTHR12510">
    <property type="entry name" value="TROPONIN C-AKIN-1 PROTEIN"/>
    <property type="match status" value="1"/>
</dbReference>
<dbReference type="SUPFAM" id="SSF110857">
    <property type="entry name" value="Gamma-glutamyl cyclotransferase-like"/>
    <property type="match status" value="2"/>
</dbReference>
<dbReference type="Gene3D" id="3.10.490.10">
    <property type="entry name" value="Gamma-glutamyl cyclotransferase-like"/>
    <property type="match status" value="2"/>
</dbReference>
<evidence type="ECO:0000256" key="3">
    <source>
        <dbReference type="RuleBase" id="RU367036"/>
    </source>
</evidence>
<gene>
    <name evidence="5" type="primary">ykqA</name>
    <name evidence="5" type="ORF">J27TS8_10670</name>
</gene>
<dbReference type="CDD" id="cd06661">
    <property type="entry name" value="GGCT_like"/>
    <property type="match status" value="2"/>
</dbReference>
<dbReference type="PANTHER" id="PTHR12510:SF4">
    <property type="entry name" value="GAMMA-GLUTAMYLAMINECYCLOTRANSFERASE"/>
    <property type="match status" value="1"/>
</dbReference>
<dbReference type="GO" id="GO:0005829">
    <property type="term" value="C:cytosol"/>
    <property type="evidence" value="ECO:0007669"/>
    <property type="project" value="TreeGrafter"/>
</dbReference>
<dbReference type="Pfam" id="PF13772">
    <property type="entry name" value="AIG2_2"/>
    <property type="match status" value="1"/>
</dbReference>
<reference evidence="5" key="1">
    <citation type="submission" date="2021-03" db="EMBL/GenBank/DDBJ databases">
        <title>Antimicrobial resistance genes in bacteria isolated from Japanese honey, and their potential for conferring macrolide and lincosamide resistance in the American foulbrood pathogen Paenibacillus larvae.</title>
        <authorList>
            <person name="Okamoto M."/>
            <person name="Kumagai M."/>
            <person name="Kanamori H."/>
            <person name="Takamatsu D."/>
        </authorList>
    </citation>
    <scope>NUCLEOTIDE SEQUENCE</scope>
    <source>
        <strain evidence="5">J27TS8</strain>
    </source>
</reference>
<feature type="domain" description="Gamma-glutamylcyclotransferase AIG2-like" evidence="4">
    <location>
        <begin position="3"/>
        <end position="120"/>
    </location>
</feature>
<evidence type="ECO:0000259" key="4">
    <source>
        <dbReference type="Pfam" id="PF06094"/>
    </source>
</evidence>
<evidence type="ECO:0000313" key="5">
    <source>
        <dbReference type="EMBL" id="GIN61074.1"/>
    </source>
</evidence>
<evidence type="ECO:0000313" key="6">
    <source>
        <dbReference type="Proteomes" id="UP000682111"/>
    </source>
</evidence>
<keyword evidence="6" id="KW-1185">Reference proteome</keyword>
<dbReference type="InterPro" id="IPR036568">
    <property type="entry name" value="GGCT-like_sf"/>
</dbReference>
<evidence type="ECO:0000256" key="1">
    <source>
        <dbReference type="ARBA" id="ARBA00008861"/>
    </source>
</evidence>
<proteinExistence type="inferred from homology"/>
<dbReference type="InterPro" id="IPR009288">
    <property type="entry name" value="AIG2-like_dom"/>
</dbReference>
<name>A0A919WFY4_9BACI</name>
<dbReference type="EMBL" id="BORC01000001">
    <property type="protein sequence ID" value="GIN61074.1"/>
    <property type="molecule type" value="Genomic_DNA"/>
</dbReference>
<dbReference type="Proteomes" id="UP000682111">
    <property type="component" value="Unassembled WGS sequence"/>
</dbReference>
<dbReference type="AlphaFoldDB" id="A0A919WFY4"/>
<comment type="caution">
    <text evidence="5">The sequence shown here is derived from an EMBL/GenBank/DDBJ whole genome shotgun (WGS) entry which is preliminary data.</text>
</comment>
<dbReference type="InterPro" id="IPR013024">
    <property type="entry name" value="GGCT-like"/>
</dbReference>
<dbReference type="GO" id="GO:0061929">
    <property type="term" value="F:gamma-glutamylaminecyclotransferase activity"/>
    <property type="evidence" value="ECO:0007669"/>
    <property type="project" value="InterPro"/>
</dbReference>